<protein>
    <submittedName>
        <fullName evidence="3">Uncharacterized protein</fullName>
    </submittedName>
</protein>
<evidence type="ECO:0000313" key="3">
    <source>
        <dbReference type="EMBL" id="RDX44928.1"/>
    </source>
</evidence>
<feature type="transmembrane region" description="Helical" evidence="1">
    <location>
        <begin position="219"/>
        <end position="238"/>
    </location>
</feature>
<keyword evidence="1" id="KW-0812">Transmembrane</keyword>
<keyword evidence="4" id="KW-1185">Reference proteome</keyword>
<keyword evidence="2" id="KW-0732">Signal</keyword>
<gene>
    <name evidence="3" type="ORF">OH76DRAFT_1474154</name>
</gene>
<feature type="transmembrane region" description="Helical" evidence="1">
    <location>
        <begin position="253"/>
        <end position="276"/>
    </location>
</feature>
<name>A0A371CXD3_9APHY</name>
<dbReference type="EMBL" id="KZ857443">
    <property type="protein sequence ID" value="RDX44928.1"/>
    <property type="molecule type" value="Genomic_DNA"/>
</dbReference>
<accession>A0A371CXD3</accession>
<keyword evidence="1" id="KW-0472">Membrane</keyword>
<organism evidence="3 4">
    <name type="scientific">Lentinus brumalis</name>
    <dbReference type="NCBI Taxonomy" id="2498619"/>
    <lineage>
        <taxon>Eukaryota</taxon>
        <taxon>Fungi</taxon>
        <taxon>Dikarya</taxon>
        <taxon>Basidiomycota</taxon>
        <taxon>Agaricomycotina</taxon>
        <taxon>Agaricomycetes</taxon>
        <taxon>Polyporales</taxon>
        <taxon>Polyporaceae</taxon>
        <taxon>Lentinus</taxon>
    </lineage>
</organism>
<evidence type="ECO:0000256" key="2">
    <source>
        <dbReference type="SAM" id="SignalP"/>
    </source>
</evidence>
<reference evidence="3 4" key="1">
    <citation type="journal article" date="2018" name="Biotechnol. Biofuels">
        <title>Integrative visual omics of the white-rot fungus Polyporus brumalis exposes the biotechnological potential of its oxidative enzymes for delignifying raw plant biomass.</title>
        <authorList>
            <person name="Miyauchi S."/>
            <person name="Rancon A."/>
            <person name="Drula E."/>
            <person name="Hage H."/>
            <person name="Chaduli D."/>
            <person name="Favel A."/>
            <person name="Grisel S."/>
            <person name="Henrissat B."/>
            <person name="Herpoel-Gimbert I."/>
            <person name="Ruiz-Duenas F.J."/>
            <person name="Chevret D."/>
            <person name="Hainaut M."/>
            <person name="Lin J."/>
            <person name="Wang M."/>
            <person name="Pangilinan J."/>
            <person name="Lipzen A."/>
            <person name="Lesage-Meessen L."/>
            <person name="Navarro D."/>
            <person name="Riley R."/>
            <person name="Grigoriev I.V."/>
            <person name="Zhou S."/>
            <person name="Raouche S."/>
            <person name="Rosso M.N."/>
        </authorList>
    </citation>
    <scope>NUCLEOTIDE SEQUENCE [LARGE SCALE GENOMIC DNA]</scope>
    <source>
        <strain evidence="3 4">BRFM 1820</strain>
    </source>
</reference>
<feature type="transmembrane region" description="Helical" evidence="1">
    <location>
        <begin position="193"/>
        <end position="212"/>
    </location>
</feature>
<feature type="signal peptide" evidence="2">
    <location>
        <begin position="1"/>
        <end position="17"/>
    </location>
</feature>
<evidence type="ECO:0000313" key="4">
    <source>
        <dbReference type="Proteomes" id="UP000256964"/>
    </source>
</evidence>
<proteinExistence type="predicted"/>
<dbReference type="AlphaFoldDB" id="A0A371CXD3"/>
<keyword evidence="1" id="KW-1133">Transmembrane helix</keyword>
<evidence type="ECO:0000256" key="1">
    <source>
        <dbReference type="SAM" id="Phobius"/>
    </source>
</evidence>
<sequence>MFSSLFVVGLAASSVLALPSTVTRQTASPCDVGGPTFGNGGPYTLAAINKTDVGLDVPGIRLVFSPPVGTISSSRRSLAKLQGTRLFVSLPDSGMSALLATGLRRPLKLGAPFVAHSATVIRTVQFLGGARNNSYVVVKSSSPLVITLHIFPNPPRPQVPSSSARSQRQSTRWDCWLEAPPSPFDFTGCLRQGALLLVRWILGLALSGWHYVPVYSGAFRFYVLFVHTLVLWTLWAGGRRNFRLVLWAQSSGFLSLCFAVVDVSSCSLSVVVICLCR</sequence>
<dbReference type="Proteomes" id="UP000256964">
    <property type="component" value="Unassembled WGS sequence"/>
</dbReference>
<feature type="chain" id="PRO_5016606081" evidence="2">
    <location>
        <begin position="18"/>
        <end position="277"/>
    </location>
</feature>